<proteinExistence type="predicted"/>
<dbReference type="EMBL" id="CAJVQB010041254">
    <property type="protein sequence ID" value="CAG8829312.1"/>
    <property type="molecule type" value="Genomic_DNA"/>
</dbReference>
<gene>
    <name evidence="2" type="ORF">GMARGA_LOCUS29955</name>
</gene>
<accession>A0ABN7WFC5</accession>
<evidence type="ECO:0000313" key="3">
    <source>
        <dbReference type="Proteomes" id="UP000789901"/>
    </source>
</evidence>
<evidence type="ECO:0000313" key="2">
    <source>
        <dbReference type="EMBL" id="CAG8829312.1"/>
    </source>
</evidence>
<keyword evidence="3" id="KW-1185">Reference proteome</keyword>
<dbReference type="Pfam" id="PF03370">
    <property type="entry name" value="CBM_21"/>
    <property type="match status" value="1"/>
</dbReference>
<sequence>MSDKIFLKSIKVTGEKDGFIDLYGQVIVQHSNNDKEKIVIIEYTCSSWTRGDSVIALQSPTLSNNQELYYFEISTFKTANKPLQLEFLVRFDVEDSTFWADGSYEYLGRLEEQGT</sequence>
<name>A0ABN7WFC5_GIGMA</name>
<dbReference type="InterPro" id="IPR038175">
    <property type="entry name" value="CBM21_dom_sf"/>
</dbReference>
<protein>
    <submittedName>
        <fullName evidence="2">15963_t:CDS:1</fullName>
    </submittedName>
</protein>
<organism evidence="2 3">
    <name type="scientific">Gigaspora margarita</name>
    <dbReference type="NCBI Taxonomy" id="4874"/>
    <lineage>
        <taxon>Eukaryota</taxon>
        <taxon>Fungi</taxon>
        <taxon>Fungi incertae sedis</taxon>
        <taxon>Mucoromycota</taxon>
        <taxon>Glomeromycotina</taxon>
        <taxon>Glomeromycetes</taxon>
        <taxon>Diversisporales</taxon>
        <taxon>Gigasporaceae</taxon>
        <taxon>Gigaspora</taxon>
    </lineage>
</organism>
<evidence type="ECO:0000259" key="1">
    <source>
        <dbReference type="Pfam" id="PF03370"/>
    </source>
</evidence>
<comment type="caution">
    <text evidence="2">The sequence shown here is derived from an EMBL/GenBank/DDBJ whole genome shotgun (WGS) entry which is preliminary data.</text>
</comment>
<dbReference type="Proteomes" id="UP000789901">
    <property type="component" value="Unassembled WGS sequence"/>
</dbReference>
<reference evidence="2 3" key="1">
    <citation type="submission" date="2021-06" db="EMBL/GenBank/DDBJ databases">
        <authorList>
            <person name="Kallberg Y."/>
            <person name="Tangrot J."/>
            <person name="Rosling A."/>
        </authorList>
    </citation>
    <scope>NUCLEOTIDE SEQUENCE [LARGE SCALE GENOMIC DNA]</scope>
    <source>
        <strain evidence="2 3">120-4 pot B 10/14</strain>
    </source>
</reference>
<feature type="non-terminal residue" evidence="2">
    <location>
        <position position="115"/>
    </location>
</feature>
<feature type="domain" description="CBM21" evidence="1">
    <location>
        <begin position="3"/>
        <end position="101"/>
    </location>
</feature>
<dbReference type="Gene3D" id="2.60.40.2440">
    <property type="entry name" value="Carbohydrate binding type-21 domain"/>
    <property type="match status" value="1"/>
</dbReference>
<dbReference type="InterPro" id="IPR005036">
    <property type="entry name" value="CBM21_dom"/>
</dbReference>
<feature type="non-terminal residue" evidence="2">
    <location>
        <position position="1"/>
    </location>
</feature>